<evidence type="ECO:0000313" key="2">
    <source>
        <dbReference type="EMBL" id="KIG19194.1"/>
    </source>
</evidence>
<dbReference type="AlphaFoldDB" id="A0A0C1ZNZ9"/>
<dbReference type="Proteomes" id="UP000031599">
    <property type="component" value="Unassembled WGS sequence"/>
</dbReference>
<accession>A0A0C1ZNZ9</accession>
<proteinExistence type="predicted"/>
<keyword evidence="1" id="KW-0812">Transmembrane</keyword>
<evidence type="ECO:0000313" key="3">
    <source>
        <dbReference type="Proteomes" id="UP000031599"/>
    </source>
</evidence>
<keyword evidence="1" id="KW-0472">Membrane</keyword>
<comment type="caution">
    <text evidence="2">The sequence shown here is derived from an EMBL/GenBank/DDBJ whole genome shotgun (WGS) entry which is preliminary data.</text>
</comment>
<feature type="transmembrane region" description="Helical" evidence="1">
    <location>
        <begin position="43"/>
        <end position="65"/>
    </location>
</feature>
<evidence type="ECO:0000256" key="1">
    <source>
        <dbReference type="SAM" id="Phobius"/>
    </source>
</evidence>
<dbReference type="EMBL" id="JMCC02000004">
    <property type="protein sequence ID" value="KIG19194.1"/>
    <property type="molecule type" value="Genomic_DNA"/>
</dbReference>
<sequence>MGIIATMSAWLLAFAFTQLIEVPIYIRALLERLPEREPVCKRWPAALAIAFGASAVTHPIVWFVMPKLIPGSWLTMVIVAELFAITVEAAWLRGFGLQRSLAWAAFANSASVAIGLLLRQTLGWP</sequence>
<feature type="transmembrane region" description="Helical" evidence="1">
    <location>
        <begin position="72"/>
        <end position="94"/>
    </location>
</feature>
<reference evidence="2 3" key="1">
    <citation type="submission" date="2014-12" db="EMBL/GenBank/DDBJ databases">
        <title>Genome assembly of Enhygromyxa salina DSM 15201.</title>
        <authorList>
            <person name="Sharma G."/>
            <person name="Subramanian S."/>
        </authorList>
    </citation>
    <scope>NUCLEOTIDE SEQUENCE [LARGE SCALE GENOMIC DNA]</scope>
    <source>
        <strain evidence="2 3">DSM 15201</strain>
    </source>
</reference>
<protein>
    <submittedName>
        <fullName evidence="2">Uncharacterized protein</fullName>
    </submittedName>
</protein>
<name>A0A0C1ZNZ9_9BACT</name>
<keyword evidence="1" id="KW-1133">Transmembrane helix</keyword>
<feature type="transmembrane region" description="Helical" evidence="1">
    <location>
        <begin position="100"/>
        <end position="118"/>
    </location>
</feature>
<gene>
    <name evidence="2" type="ORF">DB30_04659</name>
</gene>
<organism evidence="2 3">
    <name type="scientific">Enhygromyxa salina</name>
    <dbReference type="NCBI Taxonomy" id="215803"/>
    <lineage>
        <taxon>Bacteria</taxon>
        <taxon>Pseudomonadati</taxon>
        <taxon>Myxococcota</taxon>
        <taxon>Polyangia</taxon>
        <taxon>Nannocystales</taxon>
        <taxon>Nannocystaceae</taxon>
        <taxon>Enhygromyxa</taxon>
    </lineage>
</organism>